<keyword evidence="3" id="KW-0597">Phosphoprotein</keyword>
<keyword evidence="6" id="KW-0175">Coiled coil</keyword>
<dbReference type="RefSeq" id="WP_141645125.1">
    <property type="nucleotide sequence ID" value="NZ_VIFM01000110.1"/>
</dbReference>
<protein>
    <recommendedName>
        <fullName evidence="2">histidine kinase</fullName>
        <ecNumber evidence="2">2.7.13.3</ecNumber>
    </recommendedName>
</protein>
<feature type="region of interest" description="Disordered" evidence="7">
    <location>
        <begin position="84"/>
        <end position="107"/>
    </location>
</feature>
<dbReference type="SMART" id="SM00388">
    <property type="entry name" value="HisKA"/>
    <property type="match status" value="1"/>
</dbReference>
<dbReference type="Pfam" id="PF13185">
    <property type="entry name" value="GAF_2"/>
    <property type="match status" value="1"/>
</dbReference>
<dbReference type="SMART" id="SM00065">
    <property type="entry name" value="GAF"/>
    <property type="match status" value="2"/>
</dbReference>
<feature type="coiled-coil region" evidence="6">
    <location>
        <begin position="148"/>
        <end position="175"/>
    </location>
</feature>
<sequence length="579" mass="63684">MPMEPVAPMSLEEARAAEDADSRQLLSAATVEEALAVLVEIARRLTRAHQATVVMTPTVGKTRGASVTSLSRAYEVWGGYAVPSGDEPGRTARERRSARAEPRGRISASLPSDAGVLYLFDREVGDFSREDELALHRLARLAGLALESARLLREEQQARSEAEAAEQRAAFLADASRLLASSSLDPKATLDTLARLCVPILADWCFVDIVDESGTVQRTSVAHAEPDLDALARRVRDFPPGPEGSAHPTTRVARQAESLLVDNIDDAWLRAVSVSEAHFETMREVGFHGILAVPLLARGRSLGALTFLAVRPSRHYNPTDLETAQDLARRAALLVDNARLYREARRSVRLRDEFLAVASHELKTPLTPLQLRLQWLRRQTRKDRPFLPTPLVVSQLDVVQRQVDKLSGLVHGLLDVSRLSSGRLTLHREDVNLEAVAREVKDRLAVPASQAGSPVSLSLQGDLRGHWDRVRLEQVLTNLLANALKYGAGQPVHIALRGEADRVLLRVEDSGIGIAREYQSHIFERFGRAVSERHYGGLGLGLYITRQIVEAHGGEIGVRSEPDMGSRFEVSLPRHESTA</sequence>
<dbReference type="SMART" id="SM00387">
    <property type="entry name" value="HATPase_c"/>
    <property type="match status" value="1"/>
</dbReference>
<dbReference type="AlphaFoldDB" id="A0A540WVV8"/>
<evidence type="ECO:0000256" key="4">
    <source>
        <dbReference type="ARBA" id="ARBA00022679"/>
    </source>
</evidence>
<comment type="catalytic activity">
    <reaction evidence="1">
        <text>ATP + protein L-histidine = ADP + protein N-phospho-L-histidine.</text>
        <dbReference type="EC" id="2.7.13.3"/>
    </reaction>
</comment>
<evidence type="ECO:0000256" key="5">
    <source>
        <dbReference type="ARBA" id="ARBA00022777"/>
    </source>
</evidence>
<dbReference type="InterPro" id="IPR036890">
    <property type="entry name" value="HATPase_C_sf"/>
</dbReference>
<reference evidence="9 10" key="1">
    <citation type="submission" date="2019-06" db="EMBL/GenBank/DDBJ databases">
        <authorList>
            <person name="Livingstone P."/>
            <person name="Whitworth D."/>
        </authorList>
    </citation>
    <scope>NUCLEOTIDE SEQUENCE [LARGE SCALE GENOMIC DNA]</scope>
    <source>
        <strain evidence="9 10">AM401</strain>
    </source>
</reference>
<dbReference type="PRINTS" id="PR00344">
    <property type="entry name" value="BCTRLSENSOR"/>
</dbReference>
<dbReference type="InterPro" id="IPR004358">
    <property type="entry name" value="Sig_transdc_His_kin-like_C"/>
</dbReference>
<dbReference type="InterPro" id="IPR003594">
    <property type="entry name" value="HATPase_dom"/>
</dbReference>
<dbReference type="CDD" id="cd00082">
    <property type="entry name" value="HisKA"/>
    <property type="match status" value="1"/>
</dbReference>
<evidence type="ECO:0000259" key="8">
    <source>
        <dbReference type="PROSITE" id="PS50109"/>
    </source>
</evidence>
<dbReference type="Gene3D" id="1.10.287.130">
    <property type="match status" value="1"/>
</dbReference>
<dbReference type="InterPro" id="IPR005467">
    <property type="entry name" value="His_kinase_dom"/>
</dbReference>
<dbReference type="GO" id="GO:0000155">
    <property type="term" value="F:phosphorelay sensor kinase activity"/>
    <property type="evidence" value="ECO:0007669"/>
    <property type="project" value="InterPro"/>
</dbReference>
<proteinExistence type="predicted"/>
<keyword evidence="4" id="KW-0808">Transferase</keyword>
<dbReference type="Gene3D" id="3.30.450.40">
    <property type="match status" value="2"/>
</dbReference>
<dbReference type="CDD" id="cd00075">
    <property type="entry name" value="HATPase"/>
    <property type="match status" value="1"/>
</dbReference>
<evidence type="ECO:0000313" key="9">
    <source>
        <dbReference type="EMBL" id="TQF13143.1"/>
    </source>
</evidence>
<dbReference type="OrthoDB" id="5482955at2"/>
<dbReference type="PANTHER" id="PTHR43547">
    <property type="entry name" value="TWO-COMPONENT HISTIDINE KINASE"/>
    <property type="match status" value="1"/>
</dbReference>
<evidence type="ECO:0000256" key="1">
    <source>
        <dbReference type="ARBA" id="ARBA00000085"/>
    </source>
</evidence>
<dbReference type="InterPro" id="IPR029016">
    <property type="entry name" value="GAF-like_dom_sf"/>
</dbReference>
<dbReference type="Proteomes" id="UP000315369">
    <property type="component" value="Unassembled WGS sequence"/>
</dbReference>
<organism evidence="9 10">
    <name type="scientific">Myxococcus llanfairpwllgwyngyllgogerychwyrndrobwllllantysiliogogogochensis</name>
    <dbReference type="NCBI Taxonomy" id="2590453"/>
    <lineage>
        <taxon>Bacteria</taxon>
        <taxon>Pseudomonadati</taxon>
        <taxon>Myxococcota</taxon>
        <taxon>Myxococcia</taxon>
        <taxon>Myxococcales</taxon>
        <taxon>Cystobacterineae</taxon>
        <taxon>Myxococcaceae</taxon>
        <taxon>Myxococcus</taxon>
    </lineage>
</organism>
<dbReference type="InterPro" id="IPR036097">
    <property type="entry name" value="HisK_dim/P_sf"/>
</dbReference>
<dbReference type="PANTHER" id="PTHR43547:SF2">
    <property type="entry name" value="HYBRID SIGNAL TRANSDUCTION HISTIDINE KINASE C"/>
    <property type="match status" value="1"/>
</dbReference>
<accession>A0A540WVV8</accession>
<keyword evidence="10" id="KW-1185">Reference proteome</keyword>
<dbReference type="Pfam" id="PF02518">
    <property type="entry name" value="HATPase_c"/>
    <property type="match status" value="1"/>
</dbReference>
<dbReference type="PROSITE" id="PS50109">
    <property type="entry name" value="HIS_KIN"/>
    <property type="match status" value="1"/>
</dbReference>
<keyword evidence="5 9" id="KW-0418">Kinase</keyword>
<evidence type="ECO:0000256" key="3">
    <source>
        <dbReference type="ARBA" id="ARBA00022553"/>
    </source>
</evidence>
<dbReference type="SUPFAM" id="SSF55874">
    <property type="entry name" value="ATPase domain of HSP90 chaperone/DNA topoisomerase II/histidine kinase"/>
    <property type="match status" value="1"/>
</dbReference>
<evidence type="ECO:0000256" key="7">
    <source>
        <dbReference type="SAM" id="MobiDB-lite"/>
    </source>
</evidence>
<evidence type="ECO:0000256" key="6">
    <source>
        <dbReference type="SAM" id="Coils"/>
    </source>
</evidence>
<dbReference type="FunFam" id="3.30.565.10:FF:000006">
    <property type="entry name" value="Sensor histidine kinase WalK"/>
    <property type="match status" value="1"/>
</dbReference>
<feature type="domain" description="Histidine kinase" evidence="8">
    <location>
        <begin position="357"/>
        <end position="576"/>
    </location>
</feature>
<dbReference type="Gene3D" id="3.30.565.10">
    <property type="entry name" value="Histidine kinase-like ATPase, C-terminal domain"/>
    <property type="match status" value="1"/>
</dbReference>
<name>A0A540WVV8_9BACT</name>
<feature type="compositionally biased region" description="Basic and acidic residues" evidence="7">
    <location>
        <begin position="87"/>
        <end position="104"/>
    </location>
</feature>
<dbReference type="Pfam" id="PF00512">
    <property type="entry name" value="HisKA"/>
    <property type="match status" value="1"/>
</dbReference>
<dbReference type="SUPFAM" id="SSF55781">
    <property type="entry name" value="GAF domain-like"/>
    <property type="match status" value="2"/>
</dbReference>
<dbReference type="FunFam" id="3.30.450.40:FF:000035">
    <property type="entry name" value="PAS sensor protein"/>
    <property type="match status" value="1"/>
</dbReference>
<evidence type="ECO:0000256" key="2">
    <source>
        <dbReference type="ARBA" id="ARBA00012438"/>
    </source>
</evidence>
<comment type="caution">
    <text evidence="9">The sequence shown here is derived from an EMBL/GenBank/DDBJ whole genome shotgun (WGS) entry which is preliminary data.</text>
</comment>
<dbReference type="InterPro" id="IPR003018">
    <property type="entry name" value="GAF"/>
</dbReference>
<gene>
    <name evidence="9" type="ORF">FJV41_25360</name>
</gene>
<dbReference type="InterPro" id="IPR003661">
    <property type="entry name" value="HisK_dim/P_dom"/>
</dbReference>
<dbReference type="SUPFAM" id="SSF47384">
    <property type="entry name" value="Homodimeric domain of signal transducing histidine kinase"/>
    <property type="match status" value="1"/>
</dbReference>
<dbReference type="EMBL" id="VIFM01000110">
    <property type="protein sequence ID" value="TQF13143.1"/>
    <property type="molecule type" value="Genomic_DNA"/>
</dbReference>
<evidence type="ECO:0000313" key="10">
    <source>
        <dbReference type="Proteomes" id="UP000315369"/>
    </source>
</evidence>
<dbReference type="EC" id="2.7.13.3" evidence="2"/>